<evidence type="ECO:0000313" key="3">
    <source>
        <dbReference type="EMBL" id="TQM36387.1"/>
    </source>
</evidence>
<dbReference type="InterPro" id="IPR003594">
    <property type="entry name" value="HATPase_dom"/>
</dbReference>
<comment type="caution">
    <text evidence="3">The sequence shown here is derived from an EMBL/GenBank/DDBJ whole genome shotgun (WGS) entry which is preliminary data.</text>
</comment>
<dbReference type="GO" id="GO:0004674">
    <property type="term" value="F:protein serine/threonine kinase activity"/>
    <property type="evidence" value="ECO:0007669"/>
    <property type="project" value="UniProtKB-KW"/>
</dbReference>
<dbReference type="PANTHER" id="PTHR35526:SF3">
    <property type="entry name" value="ANTI-SIGMA-F FACTOR RSBW"/>
    <property type="match status" value="1"/>
</dbReference>
<sequence length="172" mass="18688">MPPSEQDERSGGIPQPLPDGAARTVAAAELHFELVPELVAPSIARDRFERWLRDLRWPNGQSEDLVLALSEAVSNSIEHGYGVHAGQARPDLAEATVEVRARVLAEESGRRRIALTVRDHGRWREPVGPAHFRGHGLSIIRACADRFSIDGNAGGTTLTLVTRAAPPSPEAR</sequence>
<dbReference type="PANTHER" id="PTHR35526">
    <property type="entry name" value="ANTI-SIGMA-F FACTOR RSBW-RELATED"/>
    <property type="match status" value="1"/>
</dbReference>
<dbReference type="OrthoDB" id="5243175at2"/>
<dbReference type="RefSeq" id="WP_142107599.1">
    <property type="nucleotide sequence ID" value="NZ_VFPH01000003.1"/>
</dbReference>
<gene>
    <name evidence="3" type="ORF">FB388_7848</name>
</gene>
<keyword evidence="1" id="KW-0418">Kinase</keyword>
<name>A0A543FRC4_9PSEU</name>
<keyword evidence="4" id="KW-1185">Reference proteome</keyword>
<dbReference type="EMBL" id="VFPH01000003">
    <property type="protein sequence ID" value="TQM36387.1"/>
    <property type="molecule type" value="Genomic_DNA"/>
</dbReference>
<keyword evidence="1" id="KW-0808">Transferase</keyword>
<feature type="domain" description="Histidine kinase/HSP90-like ATPase" evidence="2">
    <location>
        <begin position="41"/>
        <end position="161"/>
    </location>
</feature>
<accession>A0A543FRC4</accession>
<keyword evidence="1" id="KW-0723">Serine/threonine-protein kinase</keyword>
<organism evidence="3 4">
    <name type="scientific">Pseudonocardia cypriaca</name>
    <dbReference type="NCBI Taxonomy" id="882449"/>
    <lineage>
        <taxon>Bacteria</taxon>
        <taxon>Bacillati</taxon>
        <taxon>Actinomycetota</taxon>
        <taxon>Actinomycetes</taxon>
        <taxon>Pseudonocardiales</taxon>
        <taxon>Pseudonocardiaceae</taxon>
        <taxon>Pseudonocardia</taxon>
    </lineage>
</organism>
<evidence type="ECO:0000313" key="4">
    <source>
        <dbReference type="Proteomes" id="UP000319818"/>
    </source>
</evidence>
<dbReference type="InterPro" id="IPR050267">
    <property type="entry name" value="Anti-sigma-factor_SerPK"/>
</dbReference>
<dbReference type="Pfam" id="PF13581">
    <property type="entry name" value="HATPase_c_2"/>
    <property type="match status" value="1"/>
</dbReference>
<protein>
    <submittedName>
        <fullName evidence="3">Anti-sigma regulatory factor (Ser/Thr protein kinase)</fullName>
    </submittedName>
</protein>
<dbReference type="SUPFAM" id="SSF55874">
    <property type="entry name" value="ATPase domain of HSP90 chaperone/DNA topoisomerase II/histidine kinase"/>
    <property type="match status" value="1"/>
</dbReference>
<evidence type="ECO:0000259" key="2">
    <source>
        <dbReference type="Pfam" id="PF13581"/>
    </source>
</evidence>
<dbReference type="Proteomes" id="UP000319818">
    <property type="component" value="Unassembled WGS sequence"/>
</dbReference>
<dbReference type="CDD" id="cd16936">
    <property type="entry name" value="HATPase_RsbW-like"/>
    <property type="match status" value="1"/>
</dbReference>
<dbReference type="AlphaFoldDB" id="A0A543FRC4"/>
<reference evidence="3 4" key="1">
    <citation type="submission" date="2019-06" db="EMBL/GenBank/DDBJ databases">
        <title>Sequencing the genomes of 1000 actinobacteria strains.</title>
        <authorList>
            <person name="Klenk H.-P."/>
        </authorList>
    </citation>
    <scope>NUCLEOTIDE SEQUENCE [LARGE SCALE GENOMIC DNA]</scope>
    <source>
        <strain evidence="3 4">DSM 45511</strain>
    </source>
</reference>
<dbReference type="InterPro" id="IPR036890">
    <property type="entry name" value="HATPase_C_sf"/>
</dbReference>
<proteinExistence type="predicted"/>
<evidence type="ECO:0000256" key="1">
    <source>
        <dbReference type="ARBA" id="ARBA00022527"/>
    </source>
</evidence>
<dbReference type="Gene3D" id="3.30.565.10">
    <property type="entry name" value="Histidine kinase-like ATPase, C-terminal domain"/>
    <property type="match status" value="1"/>
</dbReference>